<dbReference type="EMBL" id="CP119078">
    <property type="protein sequence ID" value="WED43905.1"/>
    <property type="molecule type" value="Genomic_DNA"/>
</dbReference>
<evidence type="ECO:0000256" key="1">
    <source>
        <dbReference type="ARBA" id="ARBA00005578"/>
    </source>
</evidence>
<reference evidence="3 4" key="1">
    <citation type="submission" date="2023-02" db="EMBL/GenBank/DDBJ databases">
        <title>Genome Sequence of L. cardiaca H63T.</title>
        <authorList>
            <person name="Lopez A.E."/>
            <person name="Cianciotto N.P."/>
        </authorList>
    </citation>
    <scope>NUCLEOTIDE SEQUENCE [LARGE SCALE GENOMIC DNA]</scope>
    <source>
        <strain evidence="3 4">H63</strain>
    </source>
</reference>
<dbReference type="PANTHER" id="PTHR46229">
    <property type="entry name" value="BOLA TRANSCRIPTION REGULATOR"/>
    <property type="match status" value="1"/>
</dbReference>
<dbReference type="InterPro" id="IPR050961">
    <property type="entry name" value="BolA/IbaG_stress_morph_reg"/>
</dbReference>
<dbReference type="Proteomes" id="UP001222087">
    <property type="component" value="Chromosome"/>
</dbReference>
<dbReference type="Pfam" id="PF01722">
    <property type="entry name" value="BolA"/>
    <property type="match status" value="1"/>
</dbReference>
<accession>A0ABY8ATB8</accession>
<dbReference type="Gene3D" id="3.30.300.90">
    <property type="entry name" value="BolA-like"/>
    <property type="match status" value="1"/>
</dbReference>
<dbReference type="InterPro" id="IPR036065">
    <property type="entry name" value="BolA-like_sf"/>
</dbReference>
<evidence type="ECO:0000313" key="3">
    <source>
        <dbReference type="EMBL" id="WED43905.1"/>
    </source>
</evidence>
<gene>
    <name evidence="3" type="ORF">PXX05_03730</name>
</gene>
<keyword evidence="4" id="KW-1185">Reference proteome</keyword>
<dbReference type="PANTHER" id="PTHR46229:SF4">
    <property type="entry name" value="ACID STRESS PROTEIN IBAG"/>
    <property type="match status" value="1"/>
</dbReference>
<evidence type="ECO:0000256" key="2">
    <source>
        <dbReference type="RuleBase" id="RU003860"/>
    </source>
</evidence>
<protein>
    <submittedName>
        <fullName evidence="3">BolA/IbaG family iron-sulfur metabolism protein</fullName>
    </submittedName>
</protein>
<dbReference type="SUPFAM" id="SSF82657">
    <property type="entry name" value="BolA-like"/>
    <property type="match status" value="1"/>
</dbReference>
<dbReference type="RefSeq" id="WP_275089719.1">
    <property type="nucleotide sequence ID" value="NZ_CP119078.1"/>
</dbReference>
<name>A0ABY8ATB8_9GAMM</name>
<sequence length="81" mass="9394">MINNEVLEQRLVETGEVDFVRVEGDGYHYQLTVVSDSFLGKTKVARQQWVYAKLKDYITTGSLHAITMKTLTKEEWEKNRG</sequence>
<proteinExistence type="inferred from homology"/>
<comment type="similarity">
    <text evidence="1 2">Belongs to the BolA/IbaG family.</text>
</comment>
<evidence type="ECO:0000313" key="4">
    <source>
        <dbReference type="Proteomes" id="UP001222087"/>
    </source>
</evidence>
<organism evidence="3 4">
    <name type="scientific">Legionella cardiaca</name>
    <dbReference type="NCBI Taxonomy" id="1071983"/>
    <lineage>
        <taxon>Bacteria</taxon>
        <taxon>Pseudomonadati</taxon>
        <taxon>Pseudomonadota</taxon>
        <taxon>Gammaproteobacteria</taxon>
        <taxon>Legionellales</taxon>
        <taxon>Legionellaceae</taxon>
        <taxon>Legionella</taxon>
    </lineage>
</organism>
<dbReference type="InterPro" id="IPR002634">
    <property type="entry name" value="BolA"/>
</dbReference>